<evidence type="ECO:0000256" key="1">
    <source>
        <dbReference type="SAM" id="SignalP"/>
    </source>
</evidence>
<name>A0AAU8FY36_9MICO</name>
<accession>A0AAU8FY36</accession>
<evidence type="ECO:0000313" key="2">
    <source>
        <dbReference type="EMBL" id="XCH28710.1"/>
    </source>
</evidence>
<feature type="signal peptide" evidence="1">
    <location>
        <begin position="1"/>
        <end position="37"/>
    </location>
</feature>
<reference evidence="2" key="1">
    <citation type="submission" date="2024-06" db="EMBL/GenBank/DDBJ databases">
        <title>Complete genome sequence of the cellulolytic actinobacterium, Cellulosimicrobium ES-005.</title>
        <authorList>
            <person name="Matthews C.T."/>
            <person name="Underwood K.D."/>
            <person name="Ghanchi K.M."/>
            <person name="Fields S.D."/>
            <person name="Gardner S.G."/>
        </authorList>
    </citation>
    <scope>NUCLEOTIDE SEQUENCE</scope>
    <source>
        <strain evidence="2">ES-005</strain>
    </source>
</reference>
<sequence length="190" mass="18665">MRTAGGARTGVTVLGTVLGTAVATVGLASALATSAAAADRTSGHFDVAAEIECDANGEVVDVHAHVHEHVGGAHVELPVGDWLAFTGGGANGPAVGFAVEEDATCDLSEVEFTANTLAASSTGTSLSASGLAGVFSASKTASSGSVTLGAGGHEDVGWSFATTGTYVLTFDVSVDGVPWATSEELPLKSS</sequence>
<dbReference type="EMBL" id="CP159290">
    <property type="protein sequence ID" value="XCH28710.1"/>
    <property type="molecule type" value="Genomic_DNA"/>
</dbReference>
<protein>
    <submittedName>
        <fullName evidence="2">Uncharacterized protein</fullName>
    </submittedName>
</protein>
<feature type="chain" id="PRO_5043750697" evidence="1">
    <location>
        <begin position="38"/>
        <end position="190"/>
    </location>
</feature>
<dbReference type="AlphaFoldDB" id="A0AAU8FY36"/>
<keyword evidence="1" id="KW-0732">Signal</keyword>
<dbReference type="RefSeq" id="WP_353707156.1">
    <property type="nucleotide sequence ID" value="NZ_CP159290.1"/>
</dbReference>
<organism evidence="2">
    <name type="scientific">Cellulosimicrobium sp. ES-005</name>
    <dbReference type="NCBI Taxonomy" id="3163031"/>
    <lineage>
        <taxon>Bacteria</taxon>
        <taxon>Bacillati</taxon>
        <taxon>Actinomycetota</taxon>
        <taxon>Actinomycetes</taxon>
        <taxon>Micrococcales</taxon>
        <taxon>Promicromonosporaceae</taxon>
        <taxon>Cellulosimicrobium</taxon>
    </lineage>
</organism>
<gene>
    <name evidence="2" type="ORF">ABRQ22_13980</name>
</gene>
<proteinExistence type="predicted"/>